<evidence type="ECO:0000313" key="3">
    <source>
        <dbReference type="EMBL" id="SFZ84591.1"/>
    </source>
</evidence>
<evidence type="ECO:0000313" key="4">
    <source>
        <dbReference type="Proteomes" id="UP000183447"/>
    </source>
</evidence>
<dbReference type="InterPro" id="IPR006311">
    <property type="entry name" value="TAT_signal"/>
</dbReference>
<dbReference type="InterPro" id="IPR015168">
    <property type="entry name" value="SsuA/THI5"/>
</dbReference>
<dbReference type="AlphaFoldDB" id="A0A1K2HXT2"/>
<dbReference type="Gene3D" id="3.40.190.10">
    <property type="entry name" value="Periplasmic binding protein-like II"/>
    <property type="match status" value="2"/>
</dbReference>
<name>A0A1K2HXT2_9HYPH</name>
<organism evidence="3 4">
    <name type="scientific">Devosia enhydra</name>
    <dbReference type="NCBI Taxonomy" id="665118"/>
    <lineage>
        <taxon>Bacteria</taxon>
        <taxon>Pseudomonadati</taxon>
        <taxon>Pseudomonadota</taxon>
        <taxon>Alphaproteobacteria</taxon>
        <taxon>Hyphomicrobiales</taxon>
        <taxon>Devosiaceae</taxon>
        <taxon>Devosia</taxon>
    </lineage>
</organism>
<dbReference type="Pfam" id="PF09084">
    <property type="entry name" value="NMT1"/>
    <property type="match status" value="1"/>
</dbReference>
<dbReference type="EMBL" id="FPKU01000002">
    <property type="protein sequence ID" value="SFZ84591.1"/>
    <property type="molecule type" value="Genomic_DNA"/>
</dbReference>
<dbReference type="PANTHER" id="PTHR31528">
    <property type="entry name" value="4-AMINO-5-HYDROXYMETHYL-2-METHYLPYRIMIDINE PHOSPHATE SYNTHASE THI11-RELATED"/>
    <property type="match status" value="1"/>
</dbReference>
<evidence type="ECO:0000259" key="2">
    <source>
        <dbReference type="Pfam" id="PF09084"/>
    </source>
</evidence>
<dbReference type="InterPro" id="IPR027939">
    <property type="entry name" value="NMT1/THI5"/>
</dbReference>
<accession>A0A1K2HXT2</accession>
<dbReference type="SUPFAM" id="SSF53850">
    <property type="entry name" value="Periplasmic binding protein-like II"/>
    <property type="match status" value="1"/>
</dbReference>
<feature type="signal peptide" evidence="1">
    <location>
        <begin position="1"/>
        <end position="24"/>
    </location>
</feature>
<reference evidence="3 4" key="1">
    <citation type="submission" date="2016-11" db="EMBL/GenBank/DDBJ databases">
        <authorList>
            <person name="Jaros S."/>
            <person name="Januszkiewicz K."/>
            <person name="Wedrychowicz H."/>
        </authorList>
    </citation>
    <scope>NUCLEOTIDE SEQUENCE [LARGE SCALE GENOMIC DNA]</scope>
    <source>
        <strain evidence="3 4">ATCC 23634</strain>
    </source>
</reference>
<protein>
    <submittedName>
        <fullName evidence="3">NitT/TauT family transport system substrate-binding protein</fullName>
    </submittedName>
</protein>
<dbReference type="PROSITE" id="PS51318">
    <property type="entry name" value="TAT"/>
    <property type="match status" value="1"/>
</dbReference>
<feature type="chain" id="PRO_5011956049" evidence="1">
    <location>
        <begin position="25"/>
        <end position="335"/>
    </location>
</feature>
<dbReference type="Proteomes" id="UP000183447">
    <property type="component" value="Unassembled WGS sequence"/>
</dbReference>
<sequence length="335" mass="35268">MISRRSFLAACAAVSMAATGGAVAQDLTKVTVAIPNPSIVYVFPLAVAMEEGFFAAQGLDVEVQVVDGSAQVIQMMAAGQAQIGNPGPAPTLAAVERGVDIVFMYNHSTKNGWRIGVPEGSDVTSLADLKGKTVGAGTADGSDAGFARSVLASAGLGPDDYNLIAVGDGGLAIAAVARNDIDAYVAGINDAAIMSMRGVELTNLTPPEFAGFFSNGLAVMRPWAEENRDLVVGFGKAWVQAVRFGMDDANEDKVLADIAAVSPAEGEDPEFARAFFRVFKDHISRLDDTKGWGYQDPAAWKRWEESIVASGGLKGPLPDLTRAYTNDYIDEWNAN</sequence>
<keyword evidence="4" id="KW-1185">Reference proteome</keyword>
<dbReference type="STRING" id="665118.SAMN02983003_2103"/>
<proteinExistence type="predicted"/>
<dbReference type="PANTHER" id="PTHR31528:SF15">
    <property type="entry name" value="RIBOFLAVIN-BINDING PROTEIN RIBY"/>
    <property type="match status" value="1"/>
</dbReference>
<feature type="domain" description="SsuA/THI5-like" evidence="2">
    <location>
        <begin position="42"/>
        <end position="248"/>
    </location>
</feature>
<dbReference type="GO" id="GO:0009228">
    <property type="term" value="P:thiamine biosynthetic process"/>
    <property type="evidence" value="ECO:0007669"/>
    <property type="project" value="InterPro"/>
</dbReference>
<keyword evidence="1" id="KW-0732">Signal</keyword>
<evidence type="ECO:0000256" key="1">
    <source>
        <dbReference type="SAM" id="SignalP"/>
    </source>
</evidence>
<gene>
    <name evidence="3" type="ORF">SAMN02983003_2103</name>
</gene>